<evidence type="ECO:0000313" key="3">
    <source>
        <dbReference type="Proteomes" id="UP000186601"/>
    </source>
</evidence>
<proteinExistence type="predicted"/>
<dbReference type="AlphaFoldDB" id="A0A2R6NTS0"/>
<name>A0A2R6NTS0_9APHY</name>
<evidence type="ECO:0000256" key="1">
    <source>
        <dbReference type="SAM" id="MobiDB-lite"/>
    </source>
</evidence>
<dbReference type="Proteomes" id="UP000186601">
    <property type="component" value="Unassembled WGS sequence"/>
</dbReference>
<protein>
    <submittedName>
        <fullName evidence="2">Uncharacterized protein</fullName>
    </submittedName>
</protein>
<reference evidence="2 3" key="1">
    <citation type="submission" date="2018-02" db="EMBL/GenBank/DDBJ databases">
        <title>Genome sequence of the basidiomycete white-rot fungus Phlebia centrifuga.</title>
        <authorList>
            <person name="Granchi Z."/>
            <person name="Peng M."/>
            <person name="de Vries R.P."/>
            <person name="Hilden K."/>
            <person name="Makela M.R."/>
            <person name="Grigoriev I."/>
            <person name="Riley R."/>
        </authorList>
    </citation>
    <scope>NUCLEOTIDE SEQUENCE [LARGE SCALE GENOMIC DNA]</scope>
    <source>
        <strain evidence="2 3">FBCC195</strain>
    </source>
</reference>
<comment type="caution">
    <text evidence="2">The sequence shown here is derived from an EMBL/GenBank/DDBJ whole genome shotgun (WGS) entry which is preliminary data.</text>
</comment>
<evidence type="ECO:0000313" key="2">
    <source>
        <dbReference type="EMBL" id="PSR76520.1"/>
    </source>
</evidence>
<gene>
    <name evidence="2" type="ORF">PHLCEN_2v8423</name>
</gene>
<keyword evidence="3" id="KW-1185">Reference proteome</keyword>
<accession>A0A2R6NTS0</accession>
<feature type="region of interest" description="Disordered" evidence="1">
    <location>
        <begin position="34"/>
        <end position="88"/>
    </location>
</feature>
<dbReference type="EMBL" id="MLYV02000842">
    <property type="protein sequence ID" value="PSR76520.1"/>
    <property type="molecule type" value="Genomic_DNA"/>
</dbReference>
<organism evidence="2 3">
    <name type="scientific">Hermanssonia centrifuga</name>
    <dbReference type="NCBI Taxonomy" id="98765"/>
    <lineage>
        <taxon>Eukaryota</taxon>
        <taxon>Fungi</taxon>
        <taxon>Dikarya</taxon>
        <taxon>Basidiomycota</taxon>
        <taxon>Agaricomycotina</taxon>
        <taxon>Agaricomycetes</taxon>
        <taxon>Polyporales</taxon>
        <taxon>Meruliaceae</taxon>
        <taxon>Hermanssonia</taxon>
    </lineage>
</organism>
<sequence length="103" mass="11328">MAAQKEAMSLVLNHIRPLDVQNQPISFLSTANLNCSKPASAHPNVKASAGNRRSRRRKEKSKATSPTQDDKPASTGNKHVSQRKLYWRRCIAPRAHRAGAGSN</sequence>